<evidence type="ECO:0000313" key="3">
    <source>
        <dbReference type="Proteomes" id="UP000314294"/>
    </source>
</evidence>
<reference evidence="2 3" key="1">
    <citation type="submission" date="2019-03" db="EMBL/GenBank/DDBJ databases">
        <title>First draft genome of Liparis tanakae, snailfish: a comprehensive survey of snailfish specific genes.</title>
        <authorList>
            <person name="Kim W."/>
            <person name="Song I."/>
            <person name="Jeong J.-H."/>
            <person name="Kim D."/>
            <person name="Kim S."/>
            <person name="Ryu S."/>
            <person name="Song J.Y."/>
            <person name="Lee S.K."/>
        </authorList>
    </citation>
    <scope>NUCLEOTIDE SEQUENCE [LARGE SCALE GENOMIC DNA]</scope>
    <source>
        <tissue evidence="2">Muscle</tissue>
    </source>
</reference>
<evidence type="ECO:0000313" key="2">
    <source>
        <dbReference type="EMBL" id="TNN68945.1"/>
    </source>
</evidence>
<keyword evidence="3" id="KW-1185">Reference proteome</keyword>
<proteinExistence type="predicted"/>
<comment type="caution">
    <text evidence="2">The sequence shown here is derived from an EMBL/GenBank/DDBJ whole genome shotgun (WGS) entry which is preliminary data.</text>
</comment>
<dbReference type="Proteomes" id="UP000314294">
    <property type="component" value="Unassembled WGS sequence"/>
</dbReference>
<organism evidence="2 3">
    <name type="scientific">Liparis tanakae</name>
    <name type="common">Tanaka's snailfish</name>
    <dbReference type="NCBI Taxonomy" id="230148"/>
    <lineage>
        <taxon>Eukaryota</taxon>
        <taxon>Metazoa</taxon>
        <taxon>Chordata</taxon>
        <taxon>Craniata</taxon>
        <taxon>Vertebrata</taxon>
        <taxon>Euteleostomi</taxon>
        <taxon>Actinopterygii</taxon>
        <taxon>Neopterygii</taxon>
        <taxon>Teleostei</taxon>
        <taxon>Neoteleostei</taxon>
        <taxon>Acanthomorphata</taxon>
        <taxon>Eupercaria</taxon>
        <taxon>Perciformes</taxon>
        <taxon>Cottioidei</taxon>
        <taxon>Cottales</taxon>
        <taxon>Liparidae</taxon>
        <taxon>Liparis</taxon>
    </lineage>
</organism>
<name>A0A4Z2HUE4_9TELE</name>
<protein>
    <submittedName>
        <fullName evidence="2">Uncharacterized protein</fullName>
    </submittedName>
</protein>
<feature type="compositionally biased region" description="Low complexity" evidence="1">
    <location>
        <begin position="39"/>
        <end position="48"/>
    </location>
</feature>
<feature type="region of interest" description="Disordered" evidence="1">
    <location>
        <begin position="16"/>
        <end position="49"/>
    </location>
</feature>
<sequence>MRTAVVPRSVVCSQTAERPRAEAVVQNQNADRRPRRTEPPSSRVSRPPAALVGLNGGKMVIPDAICPPGPVILSRLNVRVPVTRPDSADGRDAMTCLTLGLVRSRKDGRTVTCVRGLRARSGETTEQRESSCREDPLGATGSCGIVHWEPTAPSWGAGGTEAARIKRWEDGGDQQCLADPLRAPVEGCDWLSTSQPVFYVGYGGLQ</sequence>
<evidence type="ECO:0000256" key="1">
    <source>
        <dbReference type="SAM" id="MobiDB-lite"/>
    </source>
</evidence>
<gene>
    <name evidence="2" type="ORF">EYF80_020806</name>
</gene>
<accession>A0A4Z2HUE4</accession>
<dbReference type="EMBL" id="SRLO01000182">
    <property type="protein sequence ID" value="TNN68945.1"/>
    <property type="molecule type" value="Genomic_DNA"/>
</dbReference>
<dbReference type="AlphaFoldDB" id="A0A4Z2HUE4"/>